<dbReference type="PROSITE" id="PS51201">
    <property type="entry name" value="RCK_N"/>
    <property type="match status" value="1"/>
</dbReference>
<evidence type="ECO:0000259" key="7">
    <source>
        <dbReference type="PROSITE" id="PS51201"/>
    </source>
</evidence>
<evidence type="ECO:0000313" key="9">
    <source>
        <dbReference type="EMBL" id="HIV26298.1"/>
    </source>
</evidence>
<dbReference type="AlphaFoldDB" id="A0A9D1P471"/>
<evidence type="ECO:0000313" key="10">
    <source>
        <dbReference type="Proteomes" id="UP000824169"/>
    </source>
</evidence>
<dbReference type="Pfam" id="PF02254">
    <property type="entry name" value="TrkA_N"/>
    <property type="match status" value="1"/>
</dbReference>
<dbReference type="GO" id="GO:0015079">
    <property type="term" value="F:potassium ion transmembrane transporter activity"/>
    <property type="evidence" value="ECO:0007669"/>
    <property type="project" value="InterPro"/>
</dbReference>
<evidence type="ECO:0000256" key="3">
    <source>
        <dbReference type="ARBA" id="ARBA00022538"/>
    </source>
</evidence>
<feature type="domain" description="RCK C-terminal" evidence="8">
    <location>
        <begin position="140"/>
        <end position="222"/>
    </location>
</feature>
<evidence type="ECO:0000256" key="5">
    <source>
        <dbReference type="ARBA" id="ARBA00023027"/>
    </source>
</evidence>
<keyword evidence="5" id="KW-0520">NAD</keyword>
<dbReference type="GO" id="GO:0005886">
    <property type="term" value="C:plasma membrane"/>
    <property type="evidence" value="ECO:0007669"/>
    <property type="project" value="InterPro"/>
</dbReference>
<dbReference type="Gene3D" id="3.30.70.1450">
    <property type="entry name" value="Regulator of K+ conductance, C-terminal domain"/>
    <property type="match status" value="1"/>
</dbReference>
<gene>
    <name evidence="9" type="ORF">IAB71_11055</name>
</gene>
<dbReference type="SUPFAM" id="SSF51735">
    <property type="entry name" value="NAD(P)-binding Rossmann-fold domains"/>
    <property type="match status" value="1"/>
</dbReference>
<keyword evidence="4" id="KW-0630">Potassium</keyword>
<dbReference type="PROSITE" id="PS51202">
    <property type="entry name" value="RCK_C"/>
    <property type="match status" value="1"/>
</dbReference>
<evidence type="ECO:0000256" key="1">
    <source>
        <dbReference type="ARBA" id="ARBA00017378"/>
    </source>
</evidence>
<dbReference type="Proteomes" id="UP000824169">
    <property type="component" value="Unassembled WGS sequence"/>
</dbReference>
<accession>A0A9D1P471</accession>
<dbReference type="EMBL" id="DVOO01000033">
    <property type="protein sequence ID" value="HIV26298.1"/>
    <property type="molecule type" value="Genomic_DNA"/>
</dbReference>
<feature type="domain" description="RCK N-terminal" evidence="7">
    <location>
        <begin position="1"/>
        <end position="120"/>
    </location>
</feature>
<dbReference type="PRINTS" id="PR00335">
    <property type="entry name" value="KUPTAKETRKA"/>
</dbReference>
<dbReference type="PANTHER" id="PTHR43833:SF5">
    <property type="entry name" value="TRK SYSTEM POTASSIUM UPTAKE PROTEIN TRKA"/>
    <property type="match status" value="1"/>
</dbReference>
<proteinExistence type="predicted"/>
<dbReference type="InterPro" id="IPR003148">
    <property type="entry name" value="RCK_N"/>
</dbReference>
<comment type="caution">
    <text evidence="9">The sequence shown here is derived from an EMBL/GenBank/DDBJ whole genome shotgun (WGS) entry which is preliminary data.</text>
</comment>
<reference evidence="9" key="2">
    <citation type="journal article" date="2021" name="PeerJ">
        <title>Extensive microbial diversity within the chicken gut microbiome revealed by metagenomics and culture.</title>
        <authorList>
            <person name="Gilroy R."/>
            <person name="Ravi A."/>
            <person name="Getino M."/>
            <person name="Pursley I."/>
            <person name="Horton D.L."/>
            <person name="Alikhan N.F."/>
            <person name="Baker D."/>
            <person name="Gharbi K."/>
            <person name="Hall N."/>
            <person name="Watson M."/>
            <person name="Adriaenssens E.M."/>
            <person name="Foster-Nyarko E."/>
            <person name="Jarju S."/>
            <person name="Secka A."/>
            <person name="Antonio M."/>
            <person name="Oren A."/>
            <person name="Chaudhuri R.R."/>
            <person name="La Ragione R."/>
            <person name="Hildebrand F."/>
            <person name="Pallen M.J."/>
        </authorList>
    </citation>
    <scope>NUCLEOTIDE SEQUENCE</scope>
    <source>
        <strain evidence="9">CHK188-20938</strain>
    </source>
</reference>
<dbReference type="Gene3D" id="3.40.50.720">
    <property type="entry name" value="NAD(P)-binding Rossmann-like Domain"/>
    <property type="match status" value="1"/>
</dbReference>
<reference evidence="9" key="1">
    <citation type="submission" date="2020-10" db="EMBL/GenBank/DDBJ databases">
        <authorList>
            <person name="Gilroy R."/>
        </authorList>
    </citation>
    <scope>NUCLEOTIDE SEQUENCE</scope>
    <source>
        <strain evidence="9">CHK188-20938</strain>
    </source>
</reference>
<dbReference type="InterPro" id="IPR036291">
    <property type="entry name" value="NAD(P)-bd_dom_sf"/>
</dbReference>
<evidence type="ECO:0000259" key="8">
    <source>
        <dbReference type="PROSITE" id="PS51202"/>
    </source>
</evidence>
<keyword evidence="2" id="KW-0813">Transport</keyword>
<dbReference type="InterPro" id="IPR006037">
    <property type="entry name" value="RCK_C"/>
</dbReference>
<dbReference type="Pfam" id="PF02080">
    <property type="entry name" value="TrkA_C"/>
    <property type="match status" value="1"/>
</dbReference>
<dbReference type="SUPFAM" id="SSF116726">
    <property type="entry name" value="TrkA C-terminal domain-like"/>
    <property type="match status" value="1"/>
</dbReference>
<sequence>MKIIIVGGGQVGSYIAGLLLENGNQVTVIEYKDRALAAMRKNGIGEEHILIGDGTDASVLERAGVRTCSALVCAAGLDEVNLTVAMMAKFEYDVPKVVARVNYPKNVWLFNSGMGVDVRINQADIIGHMIADEMNYHSIMTLMRLSKGEYSIVRVHVDYHSSAVNRSVAELDLPEQAVLIAIYEDDDTLIIPHGGTVIRAGQSVLAFADEKAMKKLNRLFGPEITEAGTDK</sequence>
<keyword evidence="6" id="KW-0406">Ion transport</keyword>
<evidence type="ECO:0000256" key="4">
    <source>
        <dbReference type="ARBA" id="ARBA00022958"/>
    </source>
</evidence>
<dbReference type="PANTHER" id="PTHR43833">
    <property type="entry name" value="POTASSIUM CHANNEL PROTEIN 2-RELATED-RELATED"/>
    <property type="match status" value="1"/>
</dbReference>
<keyword evidence="3" id="KW-0633">Potassium transport</keyword>
<protein>
    <recommendedName>
        <fullName evidence="1">Trk system potassium uptake protein TrkA</fullName>
    </recommendedName>
</protein>
<name>A0A9D1P471_9FIRM</name>
<dbReference type="InterPro" id="IPR050721">
    <property type="entry name" value="Trk_Ktr_HKT_K-transport"/>
</dbReference>
<evidence type="ECO:0000256" key="2">
    <source>
        <dbReference type="ARBA" id="ARBA00022448"/>
    </source>
</evidence>
<evidence type="ECO:0000256" key="6">
    <source>
        <dbReference type="ARBA" id="ARBA00023065"/>
    </source>
</evidence>
<dbReference type="InterPro" id="IPR006036">
    <property type="entry name" value="K_uptake_TrkA"/>
</dbReference>
<dbReference type="InterPro" id="IPR036721">
    <property type="entry name" value="RCK_C_sf"/>
</dbReference>
<organism evidence="9 10">
    <name type="scientific">Candidatus Scatomonas pullistercoris</name>
    <dbReference type="NCBI Taxonomy" id="2840920"/>
    <lineage>
        <taxon>Bacteria</taxon>
        <taxon>Bacillati</taxon>
        <taxon>Bacillota</taxon>
        <taxon>Clostridia</taxon>
        <taxon>Lachnospirales</taxon>
        <taxon>Lachnospiraceae</taxon>
        <taxon>Lachnospiraceae incertae sedis</taxon>
        <taxon>Candidatus Scatomonas</taxon>
    </lineage>
</organism>